<keyword evidence="3" id="KW-1185">Reference proteome</keyword>
<feature type="transmembrane region" description="Helical" evidence="1">
    <location>
        <begin position="74"/>
        <end position="91"/>
    </location>
</feature>
<dbReference type="EMBL" id="VTPS01000009">
    <property type="protein sequence ID" value="TZE82015.1"/>
    <property type="molecule type" value="Genomic_DNA"/>
</dbReference>
<evidence type="ECO:0000313" key="2">
    <source>
        <dbReference type="EMBL" id="TZE82015.1"/>
    </source>
</evidence>
<keyword evidence="1" id="KW-0812">Transmembrane</keyword>
<proteinExistence type="predicted"/>
<sequence length="112" mass="12344">MNIDILFGETFSGLIFIATLVFVVTQYAKKLLGNYVTGGEKHGDLIALAIAVIYCVITGTGYLQVNKTVFKWDWAVYVDQVFSGFIVAYIASMERNILKKAGVVDQKQDTPG</sequence>
<keyword evidence="1" id="KW-1133">Transmembrane helix</keyword>
<feature type="transmembrane region" description="Helical" evidence="1">
    <location>
        <begin position="6"/>
        <end position="24"/>
    </location>
</feature>
<dbReference type="Proteomes" id="UP000322976">
    <property type="component" value="Unassembled WGS sequence"/>
</dbReference>
<name>A0A5D8QBB2_9THEO</name>
<evidence type="ECO:0000256" key="1">
    <source>
        <dbReference type="SAM" id="Phobius"/>
    </source>
</evidence>
<dbReference type="AlphaFoldDB" id="A0A5D8QBB2"/>
<dbReference type="RefSeq" id="WP_149545286.1">
    <property type="nucleotide sequence ID" value="NZ_VTPS01000009.1"/>
</dbReference>
<gene>
    <name evidence="2" type="ORF">FWJ32_07220</name>
</gene>
<evidence type="ECO:0000313" key="3">
    <source>
        <dbReference type="Proteomes" id="UP000322976"/>
    </source>
</evidence>
<keyword evidence="1" id="KW-0472">Membrane</keyword>
<feature type="transmembrane region" description="Helical" evidence="1">
    <location>
        <begin position="45"/>
        <end position="62"/>
    </location>
</feature>
<accession>A0A5D8QBB2</accession>
<comment type="caution">
    <text evidence="2">The sequence shown here is derived from an EMBL/GenBank/DDBJ whole genome shotgun (WGS) entry which is preliminary data.</text>
</comment>
<protein>
    <submittedName>
        <fullName evidence="2">Uncharacterized protein</fullName>
    </submittedName>
</protein>
<reference evidence="2 3" key="1">
    <citation type="submission" date="2019-08" db="EMBL/GenBank/DDBJ databases">
        <title>Calorimonas adulescens gen. nov., sp. nov., an anaerobic thermophilic bacterium from Sakhalin hot spring.</title>
        <authorList>
            <person name="Khomyakova M.A."/>
            <person name="Merkel A.Y."/>
            <person name="Novikov A."/>
            <person name="Bonch-Osmolovskaya E.A."/>
            <person name="Slobodkin A.I."/>
        </authorList>
    </citation>
    <scope>NUCLEOTIDE SEQUENCE [LARGE SCALE GENOMIC DNA]</scope>
    <source>
        <strain evidence="2 3">A05MB</strain>
    </source>
</reference>
<organism evidence="2 3">
    <name type="scientific">Calorimonas adulescens</name>
    <dbReference type="NCBI Taxonomy" id="2606906"/>
    <lineage>
        <taxon>Bacteria</taxon>
        <taxon>Bacillati</taxon>
        <taxon>Bacillota</taxon>
        <taxon>Clostridia</taxon>
        <taxon>Thermoanaerobacterales</taxon>
        <taxon>Thermoanaerobacteraceae</taxon>
        <taxon>Calorimonas</taxon>
    </lineage>
</organism>